<accession>A0A6J1LRY7</accession>
<dbReference type="AlphaFoldDB" id="A0A6J1LRY7"/>
<keyword evidence="4" id="KW-1185">Reference proteome</keyword>
<dbReference type="KEGG" id="dhe:111597390"/>
<evidence type="ECO:0000313" key="4">
    <source>
        <dbReference type="Proteomes" id="UP000504633"/>
    </source>
</evidence>
<evidence type="ECO:0000313" key="5">
    <source>
        <dbReference type="RefSeq" id="XP_023167822.2"/>
    </source>
</evidence>
<dbReference type="Proteomes" id="UP000504633">
    <property type="component" value="Unplaced"/>
</dbReference>
<dbReference type="InterPro" id="IPR013087">
    <property type="entry name" value="Znf_C2H2_type"/>
</dbReference>
<dbReference type="OMA" id="YTQTRWL"/>
<dbReference type="GO" id="GO:0000981">
    <property type="term" value="F:DNA-binding transcription factor activity, RNA polymerase II-specific"/>
    <property type="evidence" value="ECO:0007669"/>
    <property type="project" value="TreeGrafter"/>
</dbReference>
<dbReference type="RefSeq" id="XP_023167822.2">
    <property type="nucleotide sequence ID" value="XM_023312054.2"/>
</dbReference>
<dbReference type="GO" id="GO:0045944">
    <property type="term" value="P:positive regulation of transcription by RNA polymerase II"/>
    <property type="evidence" value="ECO:0007669"/>
    <property type="project" value="InterPro"/>
</dbReference>
<organism evidence="4 5">
    <name type="scientific">Drosophila hydei</name>
    <name type="common">Fruit fly</name>
    <dbReference type="NCBI Taxonomy" id="7224"/>
    <lineage>
        <taxon>Eukaryota</taxon>
        <taxon>Metazoa</taxon>
        <taxon>Ecdysozoa</taxon>
        <taxon>Arthropoda</taxon>
        <taxon>Hexapoda</taxon>
        <taxon>Insecta</taxon>
        <taxon>Pterygota</taxon>
        <taxon>Neoptera</taxon>
        <taxon>Endopterygota</taxon>
        <taxon>Diptera</taxon>
        <taxon>Brachycera</taxon>
        <taxon>Muscomorpha</taxon>
        <taxon>Ephydroidea</taxon>
        <taxon>Drosophilidae</taxon>
        <taxon>Drosophila</taxon>
    </lineage>
</organism>
<dbReference type="GO" id="GO:0005634">
    <property type="term" value="C:nucleus"/>
    <property type="evidence" value="ECO:0007669"/>
    <property type="project" value="TreeGrafter"/>
</dbReference>
<dbReference type="InterPro" id="IPR055303">
    <property type="entry name" value="ATMIN"/>
</dbReference>
<dbReference type="SMART" id="SM00355">
    <property type="entry name" value="ZnF_C2H2"/>
    <property type="match status" value="4"/>
</dbReference>
<name>A0A6J1LRY7_DROHY</name>
<proteinExistence type="predicted"/>
<dbReference type="PROSITE" id="PS50157">
    <property type="entry name" value="ZINC_FINGER_C2H2_2"/>
    <property type="match status" value="2"/>
</dbReference>
<dbReference type="PROSITE" id="PS00028">
    <property type="entry name" value="ZINC_FINGER_C2H2_1"/>
    <property type="match status" value="1"/>
</dbReference>
<dbReference type="GO" id="GO:0008270">
    <property type="term" value="F:zinc ion binding"/>
    <property type="evidence" value="ECO:0007669"/>
    <property type="project" value="UniProtKB-KW"/>
</dbReference>
<keyword evidence="1" id="KW-0862">Zinc</keyword>
<keyword evidence="1" id="KW-0863">Zinc-finger</keyword>
<feature type="domain" description="C2H2-type" evidence="3">
    <location>
        <begin position="94"/>
        <end position="113"/>
    </location>
</feature>
<feature type="region of interest" description="Disordered" evidence="2">
    <location>
        <begin position="176"/>
        <end position="197"/>
    </location>
</feature>
<dbReference type="Gene3D" id="3.30.160.60">
    <property type="entry name" value="Classic Zinc Finger"/>
    <property type="match status" value="1"/>
</dbReference>
<keyword evidence="1" id="KW-0479">Metal-binding</keyword>
<feature type="domain" description="C2H2-type" evidence="3">
    <location>
        <begin position="118"/>
        <end position="142"/>
    </location>
</feature>
<reference evidence="5" key="1">
    <citation type="submission" date="2025-08" db="UniProtKB">
        <authorList>
            <consortium name="RefSeq"/>
        </authorList>
    </citation>
    <scope>IDENTIFICATION</scope>
    <source>
        <strain evidence="5">15085-1641.00</strain>
        <tissue evidence="5">Whole body</tissue>
    </source>
</reference>
<dbReference type="GO" id="GO:0000976">
    <property type="term" value="F:transcription cis-regulatory region binding"/>
    <property type="evidence" value="ECO:0007669"/>
    <property type="project" value="InterPro"/>
</dbReference>
<protein>
    <submittedName>
        <fullName evidence="5">Uncharacterized protein LOC111597390</fullName>
    </submittedName>
</protein>
<dbReference type="GeneID" id="111597390"/>
<evidence type="ECO:0000256" key="1">
    <source>
        <dbReference type="PROSITE-ProRule" id="PRU00042"/>
    </source>
</evidence>
<gene>
    <name evidence="5" type="primary">LOC111597390</name>
</gene>
<dbReference type="PANTHER" id="PTHR46664">
    <property type="entry name" value="ATM INTERACTOR"/>
    <property type="match status" value="1"/>
</dbReference>
<dbReference type="OrthoDB" id="6354171at2759"/>
<evidence type="ECO:0000256" key="2">
    <source>
        <dbReference type="SAM" id="MobiDB-lite"/>
    </source>
</evidence>
<dbReference type="CTD" id="38381"/>
<dbReference type="PANTHER" id="PTHR46664:SF1">
    <property type="entry name" value="ATM INTERACTOR"/>
    <property type="match status" value="1"/>
</dbReference>
<evidence type="ECO:0000259" key="3">
    <source>
        <dbReference type="PROSITE" id="PS50157"/>
    </source>
</evidence>
<sequence length="402" mass="46016">MSAKHTPDISELLPVRQYRCEHCADQVFGNQSHYSLHLRRRHKLALIKNEATNLAYHCPVVSCIYHAERKDGRGFANLRFLRQHYQKTHMTKTFKCNNCNEAFLLERHLEKHQCCSTYPCAVCGLTYTSKASLQTHMRRKNHLKVPCESETTKDAATSKVAIPKLKACQKLPRSSVKMVDQSTNTEEVPSDDSPINVPITEHIPPIDSPMQPSFYCLPDIEVPYALQTATQTDDSVDMDVAIQTAIAVALKERENAENGLPMPSLTYDEVNRLLRDMETQTEDVDLDEIDMNNEVLGPLLRNIQTQTLDNRQHQGTMTELDQESDPQQNDNYVAYQDQETMFGPQNSAHMHTQTCDELFEELGLSHIQTQTHWPDGLYNTQHTQTCDEMLDELLENFQSTYT</sequence>
<dbReference type="Pfam" id="PF00096">
    <property type="entry name" value="zf-C2H2"/>
    <property type="match status" value="1"/>
</dbReference>